<proteinExistence type="inferred from homology"/>
<dbReference type="PROSITE" id="PS50119">
    <property type="entry name" value="ZF_BBOX"/>
    <property type="match status" value="1"/>
</dbReference>
<dbReference type="InterPro" id="IPR011042">
    <property type="entry name" value="6-blade_b-propeller_TolB-like"/>
</dbReference>
<dbReference type="EC" id="2.3.2.27" evidence="3"/>
<dbReference type="FunFam" id="2.120.10.30:FF:000039">
    <property type="entry name" value="E3 ubiquitin-protein ligase TRIM32"/>
    <property type="match status" value="1"/>
</dbReference>
<feature type="repeat" description="NHL" evidence="10">
    <location>
        <begin position="356"/>
        <end position="399"/>
    </location>
</feature>
<feature type="repeat" description="NHL" evidence="10">
    <location>
        <begin position="557"/>
        <end position="587"/>
    </location>
</feature>
<feature type="domain" description="B box-type" evidence="13">
    <location>
        <begin position="72"/>
        <end position="115"/>
    </location>
</feature>
<accession>A0A8B9PQ81</accession>
<dbReference type="FunFam" id="2.120.10.30:FF:000034">
    <property type="entry name" value="E3 ubiquitin-protein ligase TRIM32"/>
    <property type="match status" value="1"/>
</dbReference>
<evidence type="ECO:0000313" key="14">
    <source>
        <dbReference type="Ensembl" id="ENSAOWP00000015858.1"/>
    </source>
</evidence>
<evidence type="ECO:0000256" key="5">
    <source>
        <dbReference type="ARBA" id="ARBA00022723"/>
    </source>
</evidence>
<keyword evidence="8" id="KW-0862">Zinc</keyword>
<dbReference type="Proteomes" id="UP000694424">
    <property type="component" value="Unplaced"/>
</dbReference>
<dbReference type="InterPro" id="IPR017907">
    <property type="entry name" value="Znf_RING_CS"/>
</dbReference>
<evidence type="ECO:0000256" key="8">
    <source>
        <dbReference type="ARBA" id="ARBA00022833"/>
    </source>
</evidence>
<evidence type="ECO:0000256" key="7">
    <source>
        <dbReference type="ARBA" id="ARBA00022771"/>
    </source>
</evidence>
<evidence type="ECO:0000256" key="9">
    <source>
        <dbReference type="PROSITE-ProRule" id="PRU00024"/>
    </source>
</evidence>
<dbReference type="InterPro" id="IPR013083">
    <property type="entry name" value="Znf_RING/FYVE/PHD"/>
</dbReference>
<comment type="catalytic activity">
    <reaction evidence="1">
        <text>S-ubiquitinyl-[E2 ubiquitin-conjugating enzyme]-L-cysteine + [acceptor protein]-L-lysine = [E2 ubiquitin-conjugating enzyme]-L-cysteine + N(6)-ubiquitinyl-[acceptor protein]-L-lysine.</text>
        <dbReference type="EC" id="2.3.2.27"/>
    </reaction>
</comment>
<evidence type="ECO:0000259" key="12">
    <source>
        <dbReference type="PROSITE" id="PS50089"/>
    </source>
</evidence>
<feature type="repeat" description="NHL" evidence="10">
    <location>
        <begin position="503"/>
        <end position="546"/>
    </location>
</feature>
<feature type="repeat" description="NHL" evidence="10">
    <location>
        <begin position="405"/>
        <end position="440"/>
    </location>
</feature>
<evidence type="ECO:0000256" key="11">
    <source>
        <dbReference type="SAM" id="Coils"/>
    </source>
</evidence>
<keyword evidence="7 9" id="KW-0863">Zinc-finger</keyword>
<evidence type="ECO:0000256" key="6">
    <source>
        <dbReference type="ARBA" id="ARBA00022737"/>
    </source>
</evidence>
<dbReference type="PROSITE" id="PS00518">
    <property type="entry name" value="ZF_RING_1"/>
    <property type="match status" value="1"/>
</dbReference>
<dbReference type="Pfam" id="PF01436">
    <property type="entry name" value="NHL"/>
    <property type="match status" value="3"/>
</dbReference>
<dbReference type="SUPFAM" id="SSF101898">
    <property type="entry name" value="NHL repeat"/>
    <property type="match status" value="1"/>
</dbReference>
<dbReference type="GO" id="GO:0061630">
    <property type="term" value="F:ubiquitin protein ligase activity"/>
    <property type="evidence" value="ECO:0007669"/>
    <property type="project" value="UniProtKB-EC"/>
</dbReference>
<feature type="repeat" description="NHL" evidence="10">
    <location>
        <begin position="299"/>
        <end position="342"/>
    </location>
</feature>
<evidence type="ECO:0000256" key="2">
    <source>
        <dbReference type="ARBA" id="ARBA00008518"/>
    </source>
</evidence>
<dbReference type="PANTHER" id="PTHR25464:SF3">
    <property type="entry name" value="E3 UBIQUITIN-PROTEIN LIGASE TRIM32"/>
    <property type="match status" value="1"/>
</dbReference>
<keyword evidence="6" id="KW-0677">Repeat</keyword>
<keyword evidence="5" id="KW-0479">Metal-binding</keyword>
<dbReference type="Ensembl" id="ENSAOWT00000018010.1">
    <property type="protein sequence ID" value="ENSAOWP00000015858.1"/>
    <property type="gene ID" value="ENSAOWG00000010799.1"/>
</dbReference>
<dbReference type="AlphaFoldDB" id="A0A8B9PQ81"/>
<keyword evidence="4" id="KW-0597">Phosphoprotein</keyword>
<dbReference type="PROSITE" id="PS50089">
    <property type="entry name" value="ZF_RING_2"/>
    <property type="match status" value="1"/>
</dbReference>
<name>A0A8B9PQ81_APTOW</name>
<keyword evidence="15" id="KW-1185">Reference proteome</keyword>
<dbReference type="Gene3D" id="3.30.160.60">
    <property type="entry name" value="Classic Zinc Finger"/>
    <property type="match status" value="1"/>
</dbReference>
<dbReference type="GO" id="GO:0005737">
    <property type="term" value="C:cytoplasm"/>
    <property type="evidence" value="ECO:0007669"/>
    <property type="project" value="TreeGrafter"/>
</dbReference>
<dbReference type="Gene3D" id="2.120.10.30">
    <property type="entry name" value="TolB, C-terminal domain"/>
    <property type="match status" value="2"/>
</dbReference>
<dbReference type="InterPro" id="IPR027370">
    <property type="entry name" value="Znf-RING_euk"/>
</dbReference>
<dbReference type="CDD" id="cd14961">
    <property type="entry name" value="NHL_TRIM32_like"/>
    <property type="match status" value="1"/>
</dbReference>
<dbReference type="InterPro" id="IPR001258">
    <property type="entry name" value="NHL_repeat"/>
</dbReference>
<protein>
    <recommendedName>
        <fullName evidence="3">RING-type E3 ubiquitin transferase</fullName>
        <ecNumber evidence="3">2.3.2.27</ecNumber>
    </recommendedName>
</protein>
<dbReference type="SUPFAM" id="SSF57850">
    <property type="entry name" value="RING/U-box"/>
    <property type="match status" value="1"/>
</dbReference>
<sequence>MESFTEEHLRPKLLHCGHTICKQCLEKLLANSINGIRCPFCIKITRITNLAQLTDNLTVLKIIDTTGLGEVVGLLMCKVCGRRLPRHFCKSCCLVLCEPCKETSHMPQGHSVIAIKEAAEERRREFGTRLARLRELMGDLQKRKASLEGVSKDLQSRYKAVLQDYSKEERKIQEELARSRKFFTTSLSEVEKQGDIALLEEAADEEEPELTNSLPRELTLQEVELLKVSHVGPLQIGQVVKKPRTVNMEESLMETAASSSASFREPDLVQEEASCTPNSSPAKPRMPEAATSIQQCHFIKKMGSKGSLPGMFNLPVSLHVTLQGEVLVADRGNFRIQVFTRKGFLKEIRRSPSGIDSFVLSFLGADLPNLTPLSVTMNCHGLIGVTDSYDNSVKVYTMDGHCVACHRSQLSKPWGIAALPSGQFVVTDVEGGKLWCFTVDRGVGVVKYSCLCSAVRPKFVTCDAEGTIYFTQGLGLNLENRQYEHHLEGGFSIGSVGPDGQLGRQISHFFSENEDFRCIAGMCVDARGDLIVADSSRKEILHFPKGGGYNILIREGLTCPVGIAITPKGQLLVLDCWDHCIKIYSYHLRRYSTP</sequence>
<dbReference type="Pfam" id="PF13445">
    <property type="entry name" value="zf-RING_UBOX"/>
    <property type="match status" value="1"/>
</dbReference>
<dbReference type="InterPro" id="IPR001841">
    <property type="entry name" value="Znf_RING"/>
</dbReference>
<reference evidence="14" key="2">
    <citation type="submission" date="2025-09" db="UniProtKB">
        <authorList>
            <consortium name="Ensembl"/>
        </authorList>
    </citation>
    <scope>IDENTIFICATION</scope>
</reference>
<feature type="coiled-coil region" evidence="11">
    <location>
        <begin position="116"/>
        <end position="150"/>
    </location>
</feature>
<dbReference type="CDD" id="cd16587">
    <property type="entry name" value="RING-HC_TRIM32_C-VII"/>
    <property type="match status" value="1"/>
</dbReference>
<dbReference type="PROSITE" id="PS51125">
    <property type="entry name" value="NHL"/>
    <property type="match status" value="5"/>
</dbReference>
<evidence type="ECO:0000256" key="1">
    <source>
        <dbReference type="ARBA" id="ARBA00000900"/>
    </source>
</evidence>
<evidence type="ECO:0000256" key="4">
    <source>
        <dbReference type="ARBA" id="ARBA00022553"/>
    </source>
</evidence>
<dbReference type="GO" id="GO:0008270">
    <property type="term" value="F:zinc ion binding"/>
    <property type="evidence" value="ECO:0007669"/>
    <property type="project" value="UniProtKB-KW"/>
</dbReference>
<evidence type="ECO:0000313" key="15">
    <source>
        <dbReference type="Proteomes" id="UP000694424"/>
    </source>
</evidence>
<feature type="domain" description="RING-type" evidence="12">
    <location>
        <begin position="1"/>
        <end position="41"/>
    </location>
</feature>
<evidence type="ECO:0000256" key="3">
    <source>
        <dbReference type="ARBA" id="ARBA00012483"/>
    </source>
</evidence>
<dbReference type="Gene3D" id="3.30.40.10">
    <property type="entry name" value="Zinc/RING finger domain, C3HC4 (zinc finger)"/>
    <property type="match status" value="1"/>
</dbReference>
<dbReference type="PANTHER" id="PTHR25464">
    <property type="entry name" value="TRIPARTITE MOTIF-CONTAINING PROTEIN 2-LIKE PROTEIN"/>
    <property type="match status" value="1"/>
</dbReference>
<organism evidence="14 15">
    <name type="scientific">Apteryx owenii</name>
    <name type="common">Little spotted kiwi</name>
    <dbReference type="NCBI Taxonomy" id="8824"/>
    <lineage>
        <taxon>Eukaryota</taxon>
        <taxon>Metazoa</taxon>
        <taxon>Chordata</taxon>
        <taxon>Craniata</taxon>
        <taxon>Vertebrata</taxon>
        <taxon>Euteleostomi</taxon>
        <taxon>Archelosauria</taxon>
        <taxon>Archosauria</taxon>
        <taxon>Dinosauria</taxon>
        <taxon>Saurischia</taxon>
        <taxon>Theropoda</taxon>
        <taxon>Coelurosauria</taxon>
        <taxon>Aves</taxon>
        <taxon>Palaeognathae</taxon>
        <taxon>Apterygiformes</taxon>
        <taxon>Apterygidae</taxon>
        <taxon>Apteryx</taxon>
    </lineage>
</organism>
<keyword evidence="11" id="KW-0175">Coiled coil</keyword>
<evidence type="ECO:0000256" key="10">
    <source>
        <dbReference type="PROSITE-ProRule" id="PRU00504"/>
    </source>
</evidence>
<dbReference type="SUPFAM" id="SSF57845">
    <property type="entry name" value="B-box zinc-binding domain"/>
    <property type="match status" value="1"/>
</dbReference>
<evidence type="ECO:0000259" key="13">
    <source>
        <dbReference type="PROSITE" id="PS50119"/>
    </source>
</evidence>
<dbReference type="InterPro" id="IPR000315">
    <property type="entry name" value="Znf_B-box"/>
</dbReference>
<reference evidence="14" key="1">
    <citation type="submission" date="2025-08" db="UniProtKB">
        <authorList>
            <consortium name="Ensembl"/>
        </authorList>
    </citation>
    <scope>IDENTIFICATION</scope>
</reference>
<comment type="similarity">
    <text evidence="2">Belongs to the TRIM/RBCC family.</text>
</comment>